<protein>
    <submittedName>
        <fullName evidence="1">Uncharacterized protein</fullName>
    </submittedName>
</protein>
<organism evidence="1 2">
    <name type="scientific">Mucuna pruriens</name>
    <name type="common">Velvet bean</name>
    <name type="synonym">Dolichos pruriens</name>
    <dbReference type="NCBI Taxonomy" id="157652"/>
    <lineage>
        <taxon>Eukaryota</taxon>
        <taxon>Viridiplantae</taxon>
        <taxon>Streptophyta</taxon>
        <taxon>Embryophyta</taxon>
        <taxon>Tracheophyta</taxon>
        <taxon>Spermatophyta</taxon>
        <taxon>Magnoliopsida</taxon>
        <taxon>eudicotyledons</taxon>
        <taxon>Gunneridae</taxon>
        <taxon>Pentapetalae</taxon>
        <taxon>rosids</taxon>
        <taxon>fabids</taxon>
        <taxon>Fabales</taxon>
        <taxon>Fabaceae</taxon>
        <taxon>Papilionoideae</taxon>
        <taxon>50 kb inversion clade</taxon>
        <taxon>NPAAA clade</taxon>
        <taxon>indigoferoid/millettioid clade</taxon>
        <taxon>Phaseoleae</taxon>
        <taxon>Mucuna</taxon>
    </lineage>
</organism>
<sequence>MTDAIISRNALTENFLEVAERQVPIVEQQVVAIEMCNEIIREHVTAIKQCTNHVYLKSNMLELLIEMNIMDVCRLQCYEFLCNNDAKKHLLFGIPPHMNCKWVDHPRTNELEMANKKKQVQNTPVEEPLHIPKLLNCNRYFNNDDQMNRYLDDFAARSTVEPKIMDFQFFDSSGFEFQNLLKAQGLDTFVQLYNTYFPDLVKVFYNNLSISGDLCSDVNNIKI</sequence>
<dbReference type="OrthoDB" id="1429806at2759"/>
<dbReference type="Proteomes" id="UP000257109">
    <property type="component" value="Unassembled WGS sequence"/>
</dbReference>
<evidence type="ECO:0000313" key="1">
    <source>
        <dbReference type="EMBL" id="RDX63079.1"/>
    </source>
</evidence>
<keyword evidence="2" id="KW-1185">Reference proteome</keyword>
<gene>
    <name evidence="1" type="ORF">CR513_58526</name>
</gene>
<evidence type="ECO:0000313" key="2">
    <source>
        <dbReference type="Proteomes" id="UP000257109"/>
    </source>
</evidence>
<name>A0A371EAP6_MUCPR</name>
<feature type="non-terminal residue" evidence="1">
    <location>
        <position position="1"/>
    </location>
</feature>
<proteinExistence type="predicted"/>
<dbReference type="EMBL" id="QJKJ01015097">
    <property type="protein sequence ID" value="RDX63079.1"/>
    <property type="molecule type" value="Genomic_DNA"/>
</dbReference>
<comment type="caution">
    <text evidence="1">The sequence shown here is derived from an EMBL/GenBank/DDBJ whole genome shotgun (WGS) entry which is preliminary data.</text>
</comment>
<dbReference type="AlphaFoldDB" id="A0A371EAP6"/>
<reference evidence="1" key="1">
    <citation type="submission" date="2018-05" db="EMBL/GenBank/DDBJ databases">
        <title>Draft genome of Mucuna pruriens seed.</title>
        <authorList>
            <person name="Nnadi N.E."/>
            <person name="Vos R."/>
            <person name="Hasami M.H."/>
            <person name="Devisetty U.K."/>
            <person name="Aguiy J.C."/>
        </authorList>
    </citation>
    <scope>NUCLEOTIDE SEQUENCE [LARGE SCALE GENOMIC DNA]</scope>
    <source>
        <strain evidence="1">JCA_2017</strain>
    </source>
</reference>
<accession>A0A371EAP6</accession>